<feature type="domain" description="Fungal-type protein kinase" evidence="1">
    <location>
        <begin position="33"/>
        <end position="228"/>
    </location>
</feature>
<dbReference type="Proteomes" id="UP000719766">
    <property type="component" value="Unassembled WGS sequence"/>
</dbReference>
<sequence length="228" mass="26001">NISKFEVNIKFKWNDIHDAFCKYPGVDQSVVSQTDKGFDTLGQITSYAVAQLGAQYRNHVFSILIISNRARIIRWDREGAIITNTFDYYYKLHLTNFFYHFAQASHALYGIDTSVTPASNEDAALTRMVLKLTTTMRMLKVAVPQDPAIEDPDWLTLIIPQPVAKGFPLVGCWTRTCPVFDNLNNRVVMFKDSWCVSLKDVLPEGETYKLLKSHNVRNVATCITFHDV</sequence>
<proteinExistence type="predicted"/>
<dbReference type="InterPro" id="IPR040976">
    <property type="entry name" value="Pkinase_fungal"/>
</dbReference>
<reference evidence="2" key="1">
    <citation type="journal article" date="2020" name="New Phytol.">
        <title>Comparative genomics reveals dynamic genome evolution in host specialist ectomycorrhizal fungi.</title>
        <authorList>
            <person name="Lofgren L.A."/>
            <person name="Nguyen N.H."/>
            <person name="Vilgalys R."/>
            <person name="Ruytinx J."/>
            <person name="Liao H.L."/>
            <person name="Branco S."/>
            <person name="Kuo A."/>
            <person name="LaButti K."/>
            <person name="Lipzen A."/>
            <person name="Andreopoulos W."/>
            <person name="Pangilinan J."/>
            <person name="Riley R."/>
            <person name="Hundley H."/>
            <person name="Na H."/>
            <person name="Barry K."/>
            <person name="Grigoriev I.V."/>
            <person name="Stajich J.E."/>
            <person name="Kennedy P.G."/>
        </authorList>
    </citation>
    <scope>NUCLEOTIDE SEQUENCE</scope>
    <source>
        <strain evidence="2">S12</strain>
    </source>
</reference>
<organism evidence="2 3">
    <name type="scientific">Suillus plorans</name>
    <dbReference type="NCBI Taxonomy" id="116603"/>
    <lineage>
        <taxon>Eukaryota</taxon>
        <taxon>Fungi</taxon>
        <taxon>Dikarya</taxon>
        <taxon>Basidiomycota</taxon>
        <taxon>Agaricomycotina</taxon>
        <taxon>Agaricomycetes</taxon>
        <taxon>Agaricomycetidae</taxon>
        <taxon>Boletales</taxon>
        <taxon>Suillineae</taxon>
        <taxon>Suillaceae</taxon>
        <taxon>Suillus</taxon>
    </lineage>
</organism>
<evidence type="ECO:0000313" key="2">
    <source>
        <dbReference type="EMBL" id="KAG1800243.1"/>
    </source>
</evidence>
<protein>
    <recommendedName>
        <fullName evidence="1">Fungal-type protein kinase domain-containing protein</fullName>
    </recommendedName>
</protein>
<evidence type="ECO:0000313" key="3">
    <source>
        <dbReference type="Proteomes" id="UP000719766"/>
    </source>
</evidence>
<comment type="caution">
    <text evidence="2">The sequence shown here is derived from an EMBL/GenBank/DDBJ whole genome shotgun (WGS) entry which is preliminary data.</text>
</comment>
<keyword evidence="3" id="KW-1185">Reference proteome</keyword>
<dbReference type="AlphaFoldDB" id="A0A9P7J373"/>
<dbReference type="EMBL" id="JABBWE010000009">
    <property type="protein sequence ID" value="KAG1800243.1"/>
    <property type="molecule type" value="Genomic_DNA"/>
</dbReference>
<feature type="non-terminal residue" evidence="2">
    <location>
        <position position="1"/>
    </location>
</feature>
<name>A0A9P7J373_9AGAM</name>
<dbReference type="RefSeq" id="XP_041164229.1">
    <property type="nucleotide sequence ID" value="XM_041296825.1"/>
</dbReference>
<gene>
    <name evidence="2" type="ORF">HD556DRAFT_1222013</name>
</gene>
<dbReference type="OrthoDB" id="2739948at2759"/>
<evidence type="ECO:0000259" key="1">
    <source>
        <dbReference type="Pfam" id="PF17667"/>
    </source>
</evidence>
<accession>A0A9P7J373</accession>
<dbReference type="GeneID" id="64590589"/>
<dbReference type="Pfam" id="PF17667">
    <property type="entry name" value="Pkinase_fungal"/>
    <property type="match status" value="1"/>
</dbReference>
<feature type="non-terminal residue" evidence="2">
    <location>
        <position position="228"/>
    </location>
</feature>